<dbReference type="Proteomes" id="UP000657372">
    <property type="component" value="Unassembled WGS sequence"/>
</dbReference>
<feature type="domain" description="KfrA N-terminal DNA-binding" evidence="2">
    <location>
        <begin position="8"/>
        <end position="123"/>
    </location>
</feature>
<gene>
    <name evidence="3" type="ORF">IXC47_15475</name>
</gene>
<reference evidence="3 4" key="1">
    <citation type="submission" date="2020-11" db="EMBL/GenBank/DDBJ databases">
        <title>WGS of Herminiimonas contaminans strain Marseille-Q4544 isolated from planarians Schmidtea mediterranea.</title>
        <authorList>
            <person name="Kangale L."/>
        </authorList>
    </citation>
    <scope>NUCLEOTIDE SEQUENCE [LARGE SCALE GENOMIC DNA]</scope>
    <source>
        <strain evidence="3 4">Marseille-Q4544</strain>
    </source>
</reference>
<keyword evidence="1" id="KW-0175">Coiled coil</keyword>
<evidence type="ECO:0000259" key="2">
    <source>
        <dbReference type="Pfam" id="PF11740"/>
    </source>
</evidence>
<evidence type="ECO:0000313" key="4">
    <source>
        <dbReference type="Proteomes" id="UP000657372"/>
    </source>
</evidence>
<keyword evidence="4" id="KW-1185">Reference proteome</keyword>
<feature type="coiled-coil region" evidence="1">
    <location>
        <begin position="255"/>
        <end position="317"/>
    </location>
</feature>
<dbReference type="RefSeq" id="WP_012079611.1">
    <property type="nucleotide sequence ID" value="NZ_JADOEL010000015.1"/>
</dbReference>
<evidence type="ECO:0000313" key="3">
    <source>
        <dbReference type="EMBL" id="MBF8179084.1"/>
    </source>
</evidence>
<evidence type="ECO:0000256" key="1">
    <source>
        <dbReference type="SAM" id="Coils"/>
    </source>
</evidence>
<keyword evidence="3" id="KW-0238">DNA-binding</keyword>
<name>A0ABS0EYB9_9BURK</name>
<dbReference type="GO" id="GO:0003677">
    <property type="term" value="F:DNA binding"/>
    <property type="evidence" value="ECO:0007669"/>
    <property type="project" value="UniProtKB-KW"/>
</dbReference>
<comment type="caution">
    <text evidence="3">The sequence shown here is derived from an EMBL/GenBank/DDBJ whole genome shotgun (WGS) entry which is preliminary data.</text>
</comment>
<accession>A0ABS0EYB9</accession>
<dbReference type="InterPro" id="IPR021104">
    <property type="entry name" value="KfrA_DNA-bd_N"/>
</dbReference>
<dbReference type="Pfam" id="PF11740">
    <property type="entry name" value="KfrA_N"/>
    <property type="match status" value="1"/>
</dbReference>
<proteinExistence type="predicted"/>
<protein>
    <submittedName>
        <fullName evidence="3">DNA-binding protein</fullName>
    </submittedName>
</protein>
<organism evidence="3 4">
    <name type="scientific">Herminiimonas contaminans</name>
    <dbReference type="NCBI Taxonomy" id="1111140"/>
    <lineage>
        <taxon>Bacteria</taxon>
        <taxon>Pseudomonadati</taxon>
        <taxon>Pseudomonadota</taxon>
        <taxon>Betaproteobacteria</taxon>
        <taxon>Burkholderiales</taxon>
        <taxon>Oxalobacteraceae</taxon>
        <taxon>Herminiimonas</taxon>
    </lineage>
</organism>
<feature type="coiled-coil region" evidence="1">
    <location>
        <begin position="64"/>
        <end position="230"/>
    </location>
</feature>
<sequence>MARSGLYKSEVKKARDSLIAQGVNPSVDAVRVALGNTGSKTTIHKYLKELGEENGGDDRKASISEALQDLVARLAAQLQNEANARIETLQVQSADMERQHAEALAALHRQVEALNQQLQRADTEMQQETAVHARAIEDLQNEKITRHTLDQQVADLKERLAENEAHRLSIEEKHQHARDALEHYRASVKEQRDQDQRRHEQQIQQMQAEMRQLQQSLIVKQDDVTRLNQEGGRLVADLSHAQSALYEQQARGRQLEQKLETLQAIEQHAKALETRLADRDIQLQAQKEQLEASCNKSQGLADQMRELELALAAADAKLAAQQGVVADLRTYLDARGTAIEGGAK</sequence>
<dbReference type="EMBL" id="JADOEL010000015">
    <property type="protein sequence ID" value="MBF8179084.1"/>
    <property type="molecule type" value="Genomic_DNA"/>
</dbReference>